<gene>
    <name evidence="10" type="ORF">B1B09_03620</name>
    <name evidence="9" type="ORF">DXN06_01245</name>
</gene>
<dbReference type="InterPro" id="IPR018480">
    <property type="entry name" value="PNAcMuramoyl-5peptid_Trfase_CS"/>
</dbReference>
<evidence type="ECO:0000256" key="2">
    <source>
        <dbReference type="ARBA" id="ARBA00022475"/>
    </source>
</evidence>
<evidence type="ECO:0000256" key="6">
    <source>
        <dbReference type="ARBA" id="ARBA00023136"/>
    </source>
</evidence>
<dbReference type="GO" id="GO:0016780">
    <property type="term" value="F:phosphotransferase activity, for other substituted phosphate groups"/>
    <property type="evidence" value="ECO:0007669"/>
    <property type="project" value="InterPro"/>
</dbReference>
<evidence type="ECO:0000256" key="7">
    <source>
        <dbReference type="PIRSR" id="PIRSR600715-1"/>
    </source>
</evidence>
<feature type="binding site" evidence="7">
    <location>
        <position position="158"/>
    </location>
    <ligand>
        <name>Mg(2+)</name>
        <dbReference type="ChEBI" id="CHEBI:18420"/>
    </ligand>
</feature>
<dbReference type="Proteomes" id="UP000256621">
    <property type="component" value="Chromosome"/>
</dbReference>
<feature type="transmembrane region" description="Helical" evidence="8">
    <location>
        <begin position="339"/>
        <end position="358"/>
    </location>
</feature>
<keyword evidence="4 8" id="KW-0812">Transmembrane</keyword>
<comment type="subcellular location">
    <subcellularLocation>
        <location evidence="1">Cell membrane</location>
        <topology evidence="1">Multi-pass membrane protein</topology>
    </subcellularLocation>
</comment>
<feature type="transmembrane region" description="Helical" evidence="8">
    <location>
        <begin position="46"/>
        <end position="64"/>
    </location>
</feature>
<feature type="transmembrane region" description="Helical" evidence="8">
    <location>
        <begin position="108"/>
        <end position="127"/>
    </location>
</feature>
<dbReference type="GO" id="GO:0005886">
    <property type="term" value="C:plasma membrane"/>
    <property type="evidence" value="ECO:0007669"/>
    <property type="project" value="UniProtKB-SubCell"/>
</dbReference>
<accession>A0A2B7IHW3</accession>
<reference evidence="10 11" key="1">
    <citation type="submission" date="2017-02" db="EMBL/GenBank/DDBJ databases">
        <title>Prevalence of linear plasmids in Cutibacterium acnes isolates obtained from cancerous prostatic tissue.</title>
        <authorList>
            <person name="Davidsson S."/>
            <person name="Bruggemann H."/>
        </authorList>
    </citation>
    <scope>NUCLEOTIDE SEQUENCE [LARGE SCALE GENOMIC DNA]</scope>
    <source>
        <strain evidence="10 11">11-78</strain>
    </source>
</reference>
<dbReference type="PANTHER" id="PTHR22926">
    <property type="entry name" value="PHOSPHO-N-ACETYLMURAMOYL-PENTAPEPTIDE-TRANSFERASE"/>
    <property type="match status" value="1"/>
</dbReference>
<comment type="cofactor">
    <cofactor evidence="7">
        <name>Mg(2+)</name>
        <dbReference type="ChEBI" id="CHEBI:18420"/>
    </cofactor>
</comment>
<dbReference type="InterPro" id="IPR000715">
    <property type="entry name" value="Glycosyl_transferase_4"/>
</dbReference>
<evidence type="ECO:0000313" key="12">
    <source>
        <dbReference type="Proteomes" id="UP000256621"/>
    </source>
</evidence>
<evidence type="ECO:0000256" key="5">
    <source>
        <dbReference type="ARBA" id="ARBA00022989"/>
    </source>
</evidence>
<dbReference type="CDD" id="cd06853">
    <property type="entry name" value="GT_WecA_like"/>
    <property type="match status" value="1"/>
</dbReference>
<evidence type="ECO:0000256" key="4">
    <source>
        <dbReference type="ARBA" id="ARBA00022692"/>
    </source>
</evidence>
<dbReference type="GO" id="GO:0071555">
    <property type="term" value="P:cell wall organization"/>
    <property type="evidence" value="ECO:0007669"/>
    <property type="project" value="TreeGrafter"/>
</dbReference>
<evidence type="ECO:0000256" key="3">
    <source>
        <dbReference type="ARBA" id="ARBA00022679"/>
    </source>
</evidence>
<evidence type="ECO:0000256" key="8">
    <source>
        <dbReference type="SAM" id="Phobius"/>
    </source>
</evidence>
<evidence type="ECO:0000313" key="9">
    <source>
        <dbReference type="EMBL" id="AXM05930.1"/>
    </source>
</evidence>
<dbReference type="RefSeq" id="WP_002516839.1">
    <property type="nucleotide sequence ID" value="NZ_AP019664.1"/>
</dbReference>
<feature type="transmembrane region" description="Helical" evidence="8">
    <location>
        <begin position="76"/>
        <end position="96"/>
    </location>
</feature>
<dbReference type="GO" id="GO:0046872">
    <property type="term" value="F:metal ion binding"/>
    <property type="evidence" value="ECO:0007669"/>
    <property type="project" value="UniProtKB-KW"/>
</dbReference>
<dbReference type="AlphaFoldDB" id="A0A2B7IHW3"/>
<dbReference type="GO" id="GO:0044038">
    <property type="term" value="P:cell wall macromolecule biosynthetic process"/>
    <property type="evidence" value="ECO:0007669"/>
    <property type="project" value="TreeGrafter"/>
</dbReference>
<keyword evidence="6 8" id="KW-0472">Membrane</keyword>
<dbReference type="GeneID" id="92857218"/>
<feature type="binding site" evidence="7">
    <location>
        <position position="225"/>
    </location>
    <ligand>
        <name>Mg(2+)</name>
        <dbReference type="ChEBI" id="CHEBI:18420"/>
    </ligand>
</feature>
<proteinExistence type="predicted"/>
<feature type="transmembrane region" description="Helical" evidence="8">
    <location>
        <begin position="166"/>
        <end position="184"/>
    </location>
</feature>
<protein>
    <submittedName>
        <fullName evidence="10">Undecaprenyl-phosphate alpha-N-acetylglucosaminyl 1-phosphate transferase</fullName>
    </submittedName>
    <submittedName>
        <fullName evidence="9">Undecaprenyl/decaprenyl-phosphate alpha-N-acetylglucosaminyl 1-phosphate transferase</fullName>
    </submittedName>
</protein>
<dbReference type="PROSITE" id="PS01348">
    <property type="entry name" value="MRAY_2"/>
    <property type="match status" value="1"/>
</dbReference>
<dbReference type="OMA" id="MCLGFLP"/>
<feature type="transmembrane region" description="Helical" evidence="8">
    <location>
        <begin position="134"/>
        <end position="160"/>
    </location>
</feature>
<keyword evidence="2" id="KW-1003">Cell membrane</keyword>
<keyword evidence="5 8" id="KW-1133">Transmembrane helix</keyword>
<dbReference type="GO" id="GO:0009103">
    <property type="term" value="P:lipopolysaccharide biosynthetic process"/>
    <property type="evidence" value="ECO:0007669"/>
    <property type="project" value="TreeGrafter"/>
</dbReference>
<evidence type="ECO:0000313" key="11">
    <source>
        <dbReference type="Proteomes" id="UP000226191"/>
    </source>
</evidence>
<organism evidence="10 11">
    <name type="scientific">Cutibacterium acnes</name>
    <name type="common">Propionibacterium acnes</name>
    <dbReference type="NCBI Taxonomy" id="1747"/>
    <lineage>
        <taxon>Bacteria</taxon>
        <taxon>Bacillati</taxon>
        <taxon>Actinomycetota</taxon>
        <taxon>Actinomycetes</taxon>
        <taxon>Propionibacteriales</taxon>
        <taxon>Propionibacteriaceae</taxon>
        <taxon>Cutibacterium</taxon>
    </lineage>
</organism>
<dbReference type="Proteomes" id="UP000226191">
    <property type="component" value="Unassembled WGS sequence"/>
</dbReference>
<sequence length="367" mass="39133">MREYLLVMLTSGLTTYLLSGLCRQAALRWGAVAKVRSRDVHTVPIPYFGGVAMLGGVALACLLARNMPFLGRHLLVADDALTICLAGVVICAVGVVDDLLDLPALAKAAGQVLAAGIVVTGGVRMFWIPLPNSIIALGTPTSILVTVFFIVLCANAVNFIDGLDGLASGVVAIGSLAFFSYTYLLAHEQDFVVATTTSLITAATAGACLGFLPHNWHPARMFMGDSGALLLGLLLATSTISLTGQIDSTALTARGGGLVPAYLPIVVPLMVLAIPFLDLVMGYVRRTWRGTWFFVADKQHLHHRLLQRGHSHMRAVLLMYLWTTVLTFGTVFIGLEQTWWAIVIVVTGLGMCVLLTMANSHHPAAQA</sequence>
<keyword evidence="7" id="KW-0479">Metal-binding</keyword>
<dbReference type="OrthoDB" id="9783652at2"/>
<evidence type="ECO:0000313" key="10">
    <source>
        <dbReference type="EMBL" id="PGF36707.1"/>
    </source>
</evidence>
<dbReference type="EMBL" id="CP031442">
    <property type="protein sequence ID" value="AXM05930.1"/>
    <property type="molecule type" value="Genomic_DNA"/>
</dbReference>
<dbReference type="PANTHER" id="PTHR22926:SF3">
    <property type="entry name" value="UNDECAPRENYL-PHOSPHATE ALPHA-N-ACETYLGLUCOSAMINYL 1-PHOSPHATE TRANSFERASE"/>
    <property type="match status" value="1"/>
</dbReference>
<keyword evidence="7" id="KW-0460">Magnesium</keyword>
<dbReference type="Pfam" id="PF00953">
    <property type="entry name" value="Glycos_transf_4"/>
    <property type="match status" value="1"/>
</dbReference>
<dbReference type="EMBL" id="MVCE01000001">
    <property type="protein sequence ID" value="PGF36707.1"/>
    <property type="molecule type" value="Genomic_DNA"/>
</dbReference>
<name>A0A2B7IHW3_CUTAC</name>
<keyword evidence="3 10" id="KW-0808">Transferase</keyword>
<feature type="transmembrane region" description="Helical" evidence="8">
    <location>
        <begin position="315"/>
        <end position="333"/>
    </location>
</feature>
<feature type="transmembrane region" description="Helical" evidence="8">
    <location>
        <begin position="191"/>
        <end position="212"/>
    </location>
</feature>
<reference evidence="9 12" key="2">
    <citation type="submission" date="2018-08" db="EMBL/GenBank/DDBJ databases">
        <title>Genome sequencing of Cutibacterium acnes KCOM 1315.</title>
        <authorList>
            <person name="Kook J.-K."/>
            <person name="Park S.-N."/>
            <person name="Lim Y.K."/>
        </authorList>
    </citation>
    <scope>NUCLEOTIDE SEQUENCE [LARGE SCALE GENOMIC DNA]</scope>
    <source>
        <strain evidence="9 12">KCOM 1315</strain>
    </source>
</reference>
<feature type="transmembrane region" description="Helical" evidence="8">
    <location>
        <begin position="261"/>
        <end position="284"/>
    </location>
</feature>
<evidence type="ECO:0000256" key="1">
    <source>
        <dbReference type="ARBA" id="ARBA00004651"/>
    </source>
</evidence>